<evidence type="ECO:0000313" key="2">
    <source>
        <dbReference type="Proteomes" id="UP000011185"/>
    </source>
</evidence>
<sequence length="80" mass="9744">VSVYIDMPHLNDKEDIKTHRLKQHLTRNMESIIRLSLFFDDSIYYISEIYDNLYYDVKIGPKWKDARINKVVKNYTKYKV</sequence>
<keyword evidence="2" id="KW-1185">Reference proteome</keyword>
<dbReference type="VEuPathDB" id="MicrosporidiaDB:THOM_1148"/>
<accession>L7JWS8</accession>
<dbReference type="InParanoid" id="L7JWS8"/>
<protein>
    <submittedName>
        <fullName evidence="1">Uncharacterized protein</fullName>
    </submittedName>
</protein>
<gene>
    <name evidence="1" type="ORF">THOM_1148</name>
</gene>
<name>L7JWS8_TRAHO</name>
<reference evidence="1 2" key="1">
    <citation type="journal article" date="2012" name="PLoS Pathog.">
        <title>The genome of the obligate intracellular parasite Trachipleistophora hominis: new insights into microsporidian genome dynamics and reductive evolution.</title>
        <authorList>
            <person name="Heinz E."/>
            <person name="Williams T.A."/>
            <person name="Nakjang S."/>
            <person name="Noel C.J."/>
            <person name="Swan D.C."/>
            <person name="Goldberg A.V."/>
            <person name="Harris S.R."/>
            <person name="Weinmaier T."/>
            <person name="Markert S."/>
            <person name="Becher D."/>
            <person name="Bernhardt J."/>
            <person name="Dagan T."/>
            <person name="Hacker C."/>
            <person name="Lucocq J.M."/>
            <person name="Schweder T."/>
            <person name="Rattei T."/>
            <person name="Hall N."/>
            <person name="Hirt R.P."/>
            <person name="Embley T.M."/>
        </authorList>
    </citation>
    <scope>NUCLEOTIDE SEQUENCE [LARGE SCALE GENOMIC DNA]</scope>
</reference>
<dbReference type="Proteomes" id="UP000011185">
    <property type="component" value="Unassembled WGS sequence"/>
</dbReference>
<feature type="non-terminal residue" evidence="1">
    <location>
        <position position="1"/>
    </location>
</feature>
<dbReference type="HOGENOM" id="CLU_2596798_0_0_1"/>
<dbReference type="EMBL" id="JH993907">
    <property type="protein sequence ID" value="ELQ75884.1"/>
    <property type="molecule type" value="Genomic_DNA"/>
</dbReference>
<evidence type="ECO:0000313" key="1">
    <source>
        <dbReference type="EMBL" id="ELQ75884.1"/>
    </source>
</evidence>
<proteinExistence type="predicted"/>
<organism evidence="1 2">
    <name type="scientific">Trachipleistophora hominis</name>
    <name type="common">Microsporidian parasite</name>
    <dbReference type="NCBI Taxonomy" id="72359"/>
    <lineage>
        <taxon>Eukaryota</taxon>
        <taxon>Fungi</taxon>
        <taxon>Fungi incertae sedis</taxon>
        <taxon>Microsporidia</taxon>
        <taxon>Pleistophoridae</taxon>
        <taxon>Trachipleistophora</taxon>
    </lineage>
</organism>
<dbReference type="AlphaFoldDB" id="L7JWS8"/>